<accession>A0A8T2JTF8</accession>
<dbReference type="EMBL" id="JAACNH010000003">
    <property type="protein sequence ID" value="KAG8447612.1"/>
    <property type="molecule type" value="Genomic_DNA"/>
</dbReference>
<keyword evidence="2" id="KW-1185">Reference proteome</keyword>
<evidence type="ECO:0000313" key="2">
    <source>
        <dbReference type="Proteomes" id="UP000812440"/>
    </source>
</evidence>
<sequence>MLILIQLLHSNCVDPSTQVSSTKAKCVVYKTVFMKPDKTVPCIGSLGQESNGNKIRIDGKMSIWVPDIGISSPKKSLFYQSLP</sequence>
<dbReference type="Proteomes" id="UP000812440">
    <property type="component" value="Chromosome 8_10"/>
</dbReference>
<proteinExistence type="predicted"/>
<name>A0A8T2JTF8_9PIPI</name>
<reference evidence="1" key="1">
    <citation type="thesis" date="2020" institute="ProQuest LLC" country="789 East Eisenhower Parkway, Ann Arbor, MI, USA">
        <title>Comparative Genomics and Chromosome Evolution.</title>
        <authorList>
            <person name="Mudd A.B."/>
        </authorList>
    </citation>
    <scope>NUCLEOTIDE SEQUENCE</scope>
    <source>
        <strain evidence="1">Female2</strain>
        <tissue evidence="1">Blood</tissue>
    </source>
</reference>
<evidence type="ECO:0000313" key="1">
    <source>
        <dbReference type="EMBL" id="KAG8447612.1"/>
    </source>
</evidence>
<dbReference type="AlphaFoldDB" id="A0A8T2JTF8"/>
<comment type="caution">
    <text evidence="1">The sequence shown here is derived from an EMBL/GenBank/DDBJ whole genome shotgun (WGS) entry which is preliminary data.</text>
</comment>
<protein>
    <submittedName>
        <fullName evidence="1">Uncharacterized protein</fullName>
    </submittedName>
</protein>
<organism evidence="1 2">
    <name type="scientific">Hymenochirus boettgeri</name>
    <name type="common">Congo dwarf clawed frog</name>
    <dbReference type="NCBI Taxonomy" id="247094"/>
    <lineage>
        <taxon>Eukaryota</taxon>
        <taxon>Metazoa</taxon>
        <taxon>Chordata</taxon>
        <taxon>Craniata</taxon>
        <taxon>Vertebrata</taxon>
        <taxon>Euteleostomi</taxon>
        <taxon>Amphibia</taxon>
        <taxon>Batrachia</taxon>
        <taxon>Anura</taxon>
        <taxon>Pipoidea</taxon>
        <taxon>Pipidae</taxon>
        <taxon>Pipinae</taxon>
        <taxon>Hymenochirus</taxon>
    </lineage>
</organism>
<gene>
    <name evidence="1" type="ORF">GDO86_014934</name>
</gene>